<dbReference type="Gene3D" id="2.60.120.260">
    <property type="entry name" value="Galactose-binding domain-like"/>
    <property type="match status" value="1"/>
</dbReference>
<dbReference type="AlphaFoldDB" id="A0A3G8M5Z0"/>
<dbReference type="GO" id="GO:0004553">
    <property type="term" value="F:hydrolase activity, hydrolyzing O-glycosyl compounds"/>
    <property type="evidence" value="ECO:0007669"/>
    <property type="project" value="InterPro"/>
</dbReference>
<dbReference type="PANTHER" id="PTHR42732:SF2">
    <property type="entry name" value="BETA-MANNOSIDASE"/>
    <property type="match status" value="1"/>
</dbReference>
<dbReference type="Gene3D" id="3.20.20.80">
    <property type="entry name" value="Glycosidases"/>
    <property type="match status" value="1"/>
</dbReference>
<dbReference type="PANTHER" id="PTHR42732">
    <property type="entry name" value="BETA-GALACTOSIDASE"/>
    <property type="match status" value="1"/>
</dbReference>
<dbReference type="SUPFAM" id="SSF49785">
    <property type="entry name" value="Galactose-binding domain-like"/>
    <property type="match status" value="1"/>
</dbReference>
<dbReference type="EMBL" id="CP034086">
    <property type="protein sequence ID" value="AZG77266.1"/>
    <property type="molecule type" value="Genomic_DNA"/>
</dbReference>
<evidence type="ECO:0000259" key="5">
    <source>
        <dbReference type="Pfam" id="PF02836"/>
    </source>
</evidence>
<evidence type="ECO:0000256" key="1">
    <source>
        <dbReference type="ARBA" id="ARBA00007401"/>
    </source>
</evidence>
<accession>A0A3G8M5Z0</accession>
<name>A0A3G8M5Z0_9HYPH</name>
<evidence type="ECO:0000313" key="8">
    <source>
        <dbReference type="Proteomes" id="UP000273982"/>
    </source>
</evidence>
<sequence>MSAARISLDGSWDFKYLGYGAKPAESRTILVPSPWQAQFADLRMRGGVAVYRREVEIPEEWLEERVFLHFGAVFHVTHVFVNGAFVGSHVGGFLPFHFDITDRIVNGKAEIKVKVESPTDDPFEFPTTPFAEMPFGKQSWYGPLSGIWQSVYLEKRIADHVTTVRVRSSQASGEISAQVRFESPLTDAADVTITVVDAEENAVAQSCAKLAAGVENALLYSFVPAPRCWSPDTPYLYRLQVSMRRKDVVVDQIETTFGFRSVETRDGKLYLNGKPFYLRAALDQDYYPDTICTLPSVEFLEDRFNKAKQLGLNALRCHIKVPDPRYYEVADRLGLLIWAELPNAGDSTELSRERKELTLKGLIDRDGNHPSIFCWTLINENWGVDLVHDPYHRAWLKKLYLWLKSYDPSRLVVDNSPLAPSFHVQTDLADFHFYAAIPDSREDWDQFVEELAGRAEWLFSPEGDAVITGQEPLLCSEFGNWGLPDPEKLRDAAGAEAWWFETGHDWSEGVMYAHGVRNRFQDWSLDRVFGTFESFVEATQWQQFRALKYQIEAMRRRPQIAGYVITELTDCHWEANGLLDMRSNPRVFHNLFHSINADTVILPTLDRPAYWSGDAVRLSLCVAHGGPNPLEPSALDISLAEPMTLEIPSIEPGAVVDLGVISVTLPVVEHSCLRRLTLRLRSLDGRLLASNEIDVAVHARPRPPELSLWSSHGDIRDRLQALGYRLAEGAETADVVVETQASAALAAYVRAGGRAVLLTETPGSLTPFFPHWQNVKVVARDGTLWRGDWASSFAWLRRQGPFAAIPGGPLLDQAFDRVIPTHIISGCNLLDFQARVHAALVVGWIHRPAAIAVGRNYGTGRIVIATFKLFRDPPGEDPTAAALLGGLIEAAARSAGPAPAISKLEPVGWEDL</sequence>
<dbReference type="InterPro" id="IPR006102">
    <property type="entry name" value="Ig-like_GH2"/>
</dbReference>
<comment type="similarity">
    <text evidence="1">Belongs to the glycosyl hydrolase 2 family.</text>
</comment>
<gene>
    <name evidence="7" type="ORF">EHO51_11235</name>
</gene>
<dbReference type="SUPFAM" id="SSF49303">
    <property type="entry name" value="beta-Galactosidase/glucuronidase domain"/>
    <property type="match status" value="1"/>
</dbReference>
<feature type="domain" description="Glycoside hydrolase family 2 catalytic" evidence="5">
    <location>
        <begin position="262"/>
        <end position="440"/>
    </location>
</feature>
<feature type="domain" description="Glycosyl hydrolases family 2 sugar binding" evidence="6">
    <location>
        <begin position="25"/>
        <end position="123"/>
    </location>
</feature>
<dbReference type="InterPro" id="IPR006103">
    <property type="entry name" value="Glyco_hydro_2_cat"/>
</dbReference>
<dbReference type="Proteomes" id="UP000273982">
    <property type="component" value="Chromosome"/>
</dbReference>
<dbReference type="InterPro" id="IPR008979">
    <property type="entry name" value="Galactose-bd-like_sf"/>
</dbReference>
<dbReference type="KEGG" id="mros:EHO51_11235"/>
<dbReference type="SUPFAM" id="SSF51445">
    <property type="entry name" value="(Trans)glycosidases"/>
    <property type="match status" value="1"/>
</dbReference>
<dbReference type="Pfam" id="PF02836">
    <property type="entry name" value="Glyco_hydro_2_C"/>
    <property type="match status" value="1"/>
</dbReference>
<dbReference type="Gene3D" id="2.60.40.10">
    <property type="entry name" value="Immunoglobulins"/>
    <property type="match status" value="1"/>
</dbReference>
<evidence type="ECO:0000256" key="2">
    <source>
        <dbReference type="ARBA" id="ARBA00022801"/>
    </source>
</evidence>
<proteinExistence type="inferred from homology"/>
<dbReference type="InterPro" id="IPR017853">
    <property type="entry name" value="GH"/>
</dbReference>
<evidence type="ECO:0000313" key="7">
    <source>
        <dbReference type="EMBL" id="AZG77266.1"/>
    </source>
</evidence>
<protein>
    <submittedName>
        <fullName evidence="7">Glycoside hydrolase family 2</fullName>
    </submittedName>
</protein>
<dbReference type="InterPro" id="IPR051913">
    <property type="entry name" value="GH2_Domain-Containing"/>
</dbReference>
<dbReference type="InterPro" id="IPR006104">
    <property type="entry name" value="Glyco_hydro_2_N"/>
</dbReference>
<dbReference type="Pfam" id="PF02837">
    <property type="entry name" value="Glyco_hydro_2_N"/>
    <property type="match status" value="1"/>
</dbReference>
<evidence type="ECO:0000256" key="3">
    <source>
        <dbReference type="ARBA" id="ARBA00023295"/>
    </source>
</evidence>
<evidence type="ECO:0000259" key="6">
    <source>
        <dbReference type="Pfam" id="PF02837"/>
    </source>
</evidence>
<organism evidence="7 8">
    <name type="scientific">Methylocystis rosea</name>
    <dbReference type="NCBI Taxonomy" id="173366"/>
    <lineage>
        <taxon>Bacteria</taxon>
        <taxon>Pseudomonadati</taxon>
        <taxon>Pseudomonadota</taxon>
        <taxon>Alphaproteobacteria</taxon>
        <taxon>Hyphomicrobiales</taxon>
        <taxon>Methylocystaceae</taxon>
        <taxon>Methylocystis</taxon>
    </lineage>
</organism>
<dbReference type="InterPro" id="IPR013783">
    <property type="entry name" value="Ig-like_fold"/>
</dbReference>
<keyword evidence="3" id="KW-0326">Glycosidase</keyword>
<keyword evidence="2 7" id="KW-0378">Hydrolase</keyword>
<dbReference type="GO" id="GO:0005975">
    <property type="term" value="P:carbohydrate metabolic process"/>
    <property type="evidence" value="ECO:0007669"/>
    <property type="project" value="InterPro"/>
</dbReference>
<dbReference type="InterPro" id="IPR036156">
    <property type="entry name" value="Beta-gal/glucu_dom_sf"/>
</dbReference>
<evidence type="ECO:0000259" key="4">
    <source>
        <dbReference type="Pfam" id="PF00703"/>
    </source>
</evidence>
<feature type="domain" description="Glycoside hydrolase family 2 immunoglobulin-like beta-sandwich" evidence="4">
    <location>
        <begin position="156"/>
        <end position="260"/>
    </location>
</feature>
<reference evidence="7 8" key="1">
    <citation type="submission" date="2018-11" db="EMBL/GenBank/DDBJ databases">
        <title>Genome squencing of methanotrophic bacteria isolated from alkaline groundwater in Korea.</title>
        <authorList>
            <person name="Nguyen L.N."/>
        </authorList>
    </citation>
    <scope>NUCLEOTIDE SEQUENCE [LARGE SCALE GENOMIC DNA]</scope>
    <source>
        <strain evidence="7 8">GW6</strain>
    </source>
</reference>
<dbReference type="RefSeq" id="WP_124738978.1">
    <property type="nucleotide sequence ID" value="NZ_CP034086.1"/>
</dbReference>
<dbReference type="Pfam" id="PF00703">
    <property type="entry name" value="Glyco_hydro_2"/>
    <property type="match status" value="1"/>
</dbReference>